<dbReference type="CDD" id="cd06561">
    <property type="entry name" value="AlkD_like"/>
    <property type="match status" value="1"/>
</dbReference>
<dbReference type="SUPFAM" id="SSF48371">
    <property type="entry name" value="ARM repeat"/>
    <property type="match status" value="1"/>
</dbReference>
<dbReference type="PANTHER" id="PTHR34070:SF1">
    <property type="entry name" value="DNA ALKYLATION REPAIR PROTEIN"/>
    <property type="match status" value="1"/>
</dbReference>
<sequence length="229" mass="25350">MTPDAAIAALEAAAVPGRAGEMAAYHKTALRRLGTPNPEINALSQEWRRSLPLDARLALADGLWRSGVFEASIAAAKLLTQARIPEDTEVWRLIASWVPEFDGWAIADHVASAGGRRLAADPSRLDEVETWLAADHLWTRRAALVFTLPFAKGRHPDATTQAVRDRVLGWAEQLLPDRAWFIQKAIAWWLRELSKHDPDRVRAFLDTHGTEMKAFARKDAARLLPATGA</sequence>
<reference evidence="2" key="1">
    <citation type="journal article" date="2019" name="Int. J. Syst. Evol. Microbiol.">
        <title>The Global Catalogue of Microorganisms (GCM) 10K type strain sequencing project: providing services to taxonomists for standard genome sequencing and annotation.</title>
        <authorList>
            <consortium name="The Broad Institute Genomics Platform"/>
            <consortium name="The Broad Institute Genome Sequencing Center for Infectious Disease"/>
            <person name="Wu L."/>
            <person name="Ma J."/>
        </authorList>
    </citation>
    <scope>NUCLEOTIDE SEQUENCE [LARGE SCALE GENOMIC DNA]</scope>
    <source>
        <strain evidence="2">CCUG 62953</strain>
    </source>
</reference>
<name>A0ABW3ZMM8_9RHOB</name>
<dbReference type="InterPro" id="IPR014825">
    <property type="entry name" value="DNA_alkylation"/>
</dbReference>
<dbReference type="Proteomes" id="UP001597135">
    <property type="component" value="Unassembled WGS sequence"/>
</dbReference>
<organism evidence="1 2">
    <name type="scientific">Litorisediminicola beolgyonensis</name>
    <dbReference type="NCBI Taxonomy" id="1173614"/>
    <lineage>
        <taxon>Bacteria</taxon>
        <taxon>Pseudomonadati</taxon>
        <taxon>Pseudomonadota</taxon>
        <taxon>Alphaproteobacteria</taxon>
        <taxon>Rhodobacterales</taxon>
        <taxon>Paracoccaceae</taxon>
        <taxon>Litorisediminicola</taxon>
    </lineage>
</organism>
<protein>
    <submittedName>
        <fullName evidence="1">DNA alkylation repair protein</fullName>
    </submittedName>
</protein>
<gene>
    <name evidence="1" type="ORF">ACFQ4E_17515</name>
</gene>
<evidence type="ECO:0000313" key="1">
    <source>
        <dbReference type="EMBL" id="MFD1344233.1"/>
    </source>
</evidence>
<proteinExistence type="predicted"/>
<dbReference type="RefSeq" id="WP_386805820.1">
    <property type="nucleotide sequence ID" value="NZ_JBHTMU010000042.1"/>
</dbReference>
<comment type="caution">
    <text evidence="1">The sequence shown here is derived from an EMBL/GenBank/DDBJ whole genome shotgun (WGS) entry which is preliminary data.</text>
</comment>
<dbReference type="EMBL" id="JBHTMU010000042">
    <property type="protein sequence ID" value="MFD1344233.1"/>
    <property type="molecule type" value="Genomic_DNA"/>
</dbReference>
<keyword evidence="2" id="KW-1185">Reference proteome</keyword>
<dbReference type="InterPro" id="IPR016024">
    <property type="entry name" value="ARM-type_fold"/>
</dbReference>
<dbReference type="PANTHER" id="PTHR34070">
    <property type="entry name" value="ARMADILLO-TYPE FOLD"/>
    <property type="match status" value="1"/>
</dbReference>
<dbReference type="Pfam" id="PF08713">
    <property type="entry name" value="DNA_alkylation"/>
    <property type="match status" value="1"/>
</dbReference>
<dbReference type="Gene3D" id="1.25.10.90">
    <property type="match status" value="1"/>
</dbReference>
<evidence type="ECO:0000313" key="2">
    <source>
        <dbReference type="Proteomes" id="UP001597135"/>
    </source>
</evidence>
<accession>A0ABW3ZMM8</accession>